<reference evidence="1 2" key="1">
    <citation type="submission" date="2020-02" db="EMBL/GenBank/DDBJ databases">
        <title>Out from the shadows clarifying the taxonomy of the family Cryomorphaceae and related taxa by utilizing the GTDB taxonomic framework.</title>
        <authorList>
            <person name="Bowman J.P."/>
        </authorList>
    </citation>
    <scope>NUCLEOTIDE SEQUENCE [LARGE SCALE GENOMIC DNA]</scope>
    <source>
        <strain evidence="1 2">QSSC 1-22</strain>
    </source>
</reference>
<comment type="caution">
    <text evidence="1">The sequence shown here is derived from an EMBL/GenBank/DDBJ whole genome shotgun (WGS) entry which is preliminary data.</text>
</comment>
<organism evidence="1 2">
    <name type="scientific">Cryomorpha ignava</name>
    <dbReference type="NCBI Taxonomy" id="101383"/>
    <lineage>
        <taxon>Bacteria</taxon>
        <taxon>Pseudomonadati</taxon>
        <taxon>Bacteroidota</taxon>
        <taxon>Flavobacteriia</taxon>
        <taxon>Flavobacteriales</taxon>
        <taxon>Cryomorphaceae</taxon>
        <taxon>Cryomorpha</taxon>
    </lineage>
</organism>
<sequence>MFYTLNGKPVVRKKREKLSKAEKENMNASIKRQNSRLGAVSKFCKMLRYGVPEEYAGHSNRHGTLVQHVAKEILQRDSISSRDDFKIRKEHLHHLNGAILNDEFPLEILKKLTLTKFEFEGENLNVVIPKLILSKLAKKPEAFKLWVQLKIISLEASYDISYVRLKESDSIDSNENQEMVFSFDVPETSENEGVFAAIGFRSLKGGKMIEDLRMNGYVVVNAI</sequence>
<keyword evidence="2" id="KW-1185">Reference proteome</keyword>
<evidence type="ECO:0000313" key="1">
    <source>
        <dbReference type="EMBL" id="NEN25413.1"/>
    </source>
</evidence>
<dbReference type="RefSeq" id="WP_163286869.1">
    <property type="nucleotide sequence ID" value="NZ_JAAGVY010000052.1"/>
</dbReference>
<dbReference type="EMBL" id="JAAGVY010000052">
    <property type="protein sequence ID" value="NEN25413.1"/>
    <property type="molecule type" value="Genomic_DNA"/>
</dbReference>
<dbReference type="AlphaFoldDB" id="A0A7K3WUR4"/>
<accession>A0A7K3WUR4</accession>
<evidence type="ECO:0000313" key="2">
    <source>
        <dbReference type="Proteomes" id="UP000486602"/>
    </source>
</evidence>
<proteinExistence type="predicted"/>
<gene>
    <name evidence="1" type="ORF">G3O08_18100</name>
</gene>
<protein>
    <submittedName>
        <fullName evidence="1">Uncharacterized protein</fullName>
    </submittedName>
</protein>
<name>A0A7K3WUR4_9FLAO</name>
<dbReference type="Proteomes" id="UP000486602">
    <property type="component" value="Unassembled WGS sequence"/>
</dbReference>